<feature type="transmembrane region" description="Helical" evidence="5">
    <location>
        <begin position="185"/>
        <end position="205"/>
    </location>
</feature>
<keyword evidence="8" id="KW-1185">Reference proteome</keyword>
<evidence type="ECO:0000313" key="8">
    <source>
        <dbReference type="Proteomes" id="UP001154078"/>
    </source>
</evidence>
<dbReference type="Proteomes" id="UP001154078">
    <property type="component" value="Chromosome 10"/>
</dbReference>
<dbReference type="InterPro" id="IPR036513">
    <property type="entry name" value="STAS_dom_sf"/>
</dbReference>
<evidence type="ECO:0000256" key="2">
    <source>
        <dbReference type="ARBA" id="ARBA00022692"/>
    </source>
</evidence>
<dbReference type="Pfam" id="PF00916">
    <property type="entry name" value="Sulfate_transp"/>
    <property type="match status" value="1"/>
</dbReference>
<evidence type="ECO:0000313" key="7">
    <source>
        <dbReference type="EMBL" id="CAH0548531.1"/>
    </source>
</evidence>
<dbReference type="Gene3D" id="3.30.750.24">
    <property type="entry name" value="STAS domain"/>
    <property type="match status" value="1"/>
</dbReference>
<feature type="transmembrane region" description="Helical" evidence="5">
    <location>
        <begin position="419"/>
        <end position="438"/>
    </location>
</feature>
<gene>
    <name evidence="7" type="ORF">MELIAE_LOCUS2003</name>
</gene>
<feature type="transmembrane region" description="Helical" evidence="5">
    <location>
        <begin position="479"/>
        <end position="511"/>
    </location>
</feature>
<dbReference type="GO" id="GO:0055085">
    <property type="term" value="P:transmembrane transport"/>
    <property type="evidence" value="ECO:0007669"/>
    <property type="project" value="InterPro"/>
</dbReference>
<evidence type="ECO:0000256" key="1">
    <source>
        <dbReference type="ARBA" id="ARBA00004141"/>
    </source>
</evidence>
<dbReference type="SUPFAM" id="SSF52091">
    <property type="entry name" value="SpoIIaa-like"/>
    <property type="match status" value="1"/>
</dbReference>
<keyword evidence="3 5" id="KW-1133">Transmembrane helix</keyword>
<dbReference type="CDD" id="cd07042">
    <property type="entry name" value="STAS_SulP_like_sulfate_transporter"/>
    <property type="match status" value="1"/>
</dbReference>
<protein>
    <recommendedName>
        <fullName evidence="6">STAS domain-containing protein</fullName>
    </recommendedName>
</protein>
<organism evidence="7 8">
    <name type="scientific">Brassicogethes aeneus</name>
    <name type="common">Rape pollen beetle</name>
    <name type="synonym">Meligethes aeneus</name>
    <dbReference type="NCBI Taxonomy" id="1431903"/>
    <lineage>
        <taxon>Eukaryota</taxon>
        <taxon>Metazoa</taxon>
        <taxon>Ecdysozoa</taxon>
        <taxon>Arthropoda</taxon>
        <taxon>Hexapoda</taxon>
        <taxon>Insecta</taxon>
        <taxon>Pterygota</taxon>
        <taxon>Neoptera</taxon>
        <taxon>Endopterygota</taxon>
        <taxon>Coleoptera</taxon>
        <taxon>Polyphaga</taxon>
        <taxon>Cucujiformia</taxon>
        <taxon>Nitidulidae</taxon>
        <taxon>Meligethinae</taxon>
        <taxon>Brassicogethes</taxon>
    </lineage>
</organism>
<feature type="domain" description="STAS" evidence="6">
    <location>
        <begin position="535"/>
        <end position="669"/>
    </location>
</feature>
<feature type="transmembrane region" description="Helical" evidence="5">
    <location>
        <begin position="444"/>
        <end position="467"/>
    </location>
</feature>
<keyword evidence="2 5" id="KW-0812">Transmembrane</keyword>
<dbReference type="Pfam" id="PF01740">
    <property type="entry name" value="STAS"/>
    <property type="match status" value="1"/>
</dbReference>
<evidence type="ECO:0000256" key="4">
    <source>
        <dbReference type="ARBA" id="ARBA00023136"/>
    </source>
</evidence>
<dbReference type="PANTHER" id="PTHR11814">
    <property type="entry name" value="SULFATE TRANSPORTER"/>
    <property type="match status" value="1"/>
</dbReference>
<feature type="transmembrane region" description="Helical" evidence="5">
    <location>
        <begin position="385"/>
        <end position="407"/>
    </location>
</feature>
<dbReference type="GO" id="GO:0016020">
    <property type="term" value="C:membrane"/>
    <property type="evidence" value="ECO:0007669"/>
    <property type="project" value="UniProtKB-SubCell"/>
</dbReference>
<dbReference type="EMBL" id="OV121141">
    <property type="protein sequence ID" value="CAH0548531.1"/>
    <property type="molecule type" value="Genomic_DNA"/>
</dbReference>
<feature type="transmembrane region" description="Helical" evidence="5">
    <location>
        <begin position="109"/>
        <end position="134"/>
    </location>
</feature>
<evidence type="ECO:0000259" key="6">
    <source>
        <dbReference type="PROSITE" id="PS50801"/>
    </source>
</evidence>
<accession>A0A9P0AUQ3</accession>
<dbReference type="InterPro" id="IPR002645">
    <property type="entry name" value="STAS_dom"/>
</dbReference>
<dbReference type="OrthoDB" id="288203at2759"/>
<keyword evidence="4 5" id="KW-0472">Membrane</keyword>
<reference evidence="7" key="1">
    <citation type="submission" date="2021-12" db="EMBL/GenBank/DDBJ databases">
        <authorList>
            <person name="King R."/>
        </authorList>
    </citation>
    <scope>NUCLEOTIDE SEQUENCE</scope>
</reference>
<dbReference type="InterPro" id="IPR001902">
    <property type="entry name" value="SLC26A/SulP_fam"/>
</dbReference>
<proteinExistence type="predicted"/>
<evidence type="ECO:0000256" key="3">
    <source>
        <dbReference type="ARBA" id="ARBA00022989"/>
    </source>
</evidence>
<evidence type="ECO:0000256" key="5">
    <source>
        <dbReference type="SAM" id="Phobius"/>
    </source>
</evidence>
<sequence>MDERKPLLLKKSYKTIRGKTQLGYEALHIERPVYQIDEFNKETLYEKPFIPLKTKIKNSANSVNYKQCIFNTLPILKWLPEYNFKSSILGDIIAGITVAIMHIPQGMAYGLLGGVPPVVGIYMAFFPVLVYTLFGTSRHVSMGTFAIVCLMTGKVVNQYTTIEIMQNGTLNHLTSDPNTPQYTNVQIACIVTFTVALIQIPMYILRLGVVSTLLSETLVDGFTTAAAFHVVASQLKDFFGIPITKRRGNFSFPLTIFDAAKALPQANLNACIVSFITSTCLIINNELIKPWLSKKTRFPFPIELVAVVFGTLASLCLNFQDNYNISIVGHIPTGLPNPSLPAFDMIPNVFMDSFVITIVSYTVTMSMALTFSRKLMYEVDSNQELLALGLSNMLGSFFSCLPITASLSRSMIQQAVGGVTQLASVVSCCILLVILLWIGPFFEVLPRCVLTAIIIVSLKGILFKITLIKKYWKLSKWDAFVWIVTFGITLIFQISIGLAAGVVVSLLSIFVQGYKPYTCLLGLIPNTDLYLDIKRYKAAQEIDGIKIFHYSGGLNFASRTSFKNLINKKVGFDPQEILTKKSRDIIDGQEISLITKWVMLDFSCLSYIDPSGVELLRQLQSDYKKLNITLYLVNLSGPVFEVIQKCDKTLELDSKFIIFPTIHDAVLYTQNYLKNE</sequence>
<comment type="subcellular location">
    <subcellularLocation>
        <location evidence="1">Membrane</location>
        <topology evidence="1">Multi-pass membrane protein</topology>
    </subcellularLocation>
</comment>
<dbReference type="NCBIfam" id="TIGR00815">
    <property type="entry name" value="sulP"/>
    <property type="match status" value="1"/>
</dbReference>
<name>A0A9P0AUQ3_BRAAE</name>
<dbReference type="PROSITE" id="PS50801">
    <property type="entry name" value="STAS"/>
    <property type="match status" value="1"/>
</dbReference>
<dbReference type="InterPro" id="IPR011547">
    <property type="entry name" value="SLC26A/SulP_dom"/>
</dbReference>
<feature type="transmembrane region" description="Helical" evidence="5">
    <location>
        <begin position="354"/>
        <end position="373"/>
    </location>
</feature>
<dbReference type="AlphaFoldDB" id="A0A9P0AUQ3"/>